<feature type="chain" id="PRO_5031117472" evidence="1">
    <location>
        <begin position="24"/>
        <end position="391"/>
    </location>
</feature>
<organism evidence="3 4">
    <name type="scientific">Cohnella zeiphila</name>
    <dbReference type="NCBI Taxonomy" id="2761120"/>
    <lineage>
        <taxon>Bacteria</taxon>
        <taxon>Bacillati</taxon>
        <taxon>Bacillota</taxon>
        <taxon>Bacilli</taxon>
        <taxon>Bacillales</taxon>
        <taxon>Paenibacillaceae</taxon>
        <taxon>Cohnella</taxon>
    </lineage>
</organism>
<dbReference type="RefSeq" id="WP_185127775.1">
    <property type="nucleotide sequence ID" value="NZ_JACJVO010000005.1"/>
</dbReference>
<gene>
    <name evidence="3" type="ORF">H7C18_04275</name>
</gene>
<keyword evidence="1" id="KW-0732">Signal</keyword>
<evidence type="ECO:0000259" key="2">
    <source>
        <dbReference type="Pfam" id="PF07833"/>
    </source>
</evidence>
<dbReference type="InterPro" id="IPR032710">
    <property type="entry name" value="NTF2-like_dom_sf"/>
</dbReference>
<dbReference type="SUPFAM" id="SSF54427">
    <property type="entry name" value="NTF2-like"/>
    <property type="match status" value="1"/>
</dbReference>
<dbReference type="AlphaFoldDB" id="A0A7X0SHR5"/>
<evidence type="ECO:0000256" key="1">
    <source>
        <dbReference type="SAM" id="SignalP"/>
    </source>
</evidence>
<feature type="domain" description="Copper amine oxidase-like N-terminal" evidence="2">
    <location>
        <begin position="34"/>
        <end position="140"/>
    </location>
</feature>
<reference evidence="3 4" key="1">
    <citation type="submission" date="2020-08" db="EMBL/GenBank/DDBJ databases">
        <title>Cohnella phylogeny.</title>
        <authorList>
            <person name="Dunlap C."/>
        </authorList>
    </citation>
    <scope>NUCLEOTIDE SEQUENCE [LARGE SCALE GENOMIC DNA]</scope>
    <source>
        <strain evidence="3 4">CBP 2801</strain>
    </source>
</reference>
<dbReference type="EMBL" id="JACJVO010000005">
    <property type="protein sequence ID" value="MBB6730106.1"/>
    <property type="molecule type" value="Genomic_DNA"/>
</dbReference>
<dbReference type="Proteomes" id="UP000564644">
    <property type="component" value="Unassembled WGS sequence"/>
</dbReference>
<proteinExistence type="predicted"/>
<dbReference type="SUPFAM" id="SSF55383">
    <property type="entry name" value="Copper amine oxidase, domain N"/>
    <property type="match status" value="1"/>
</dbReference>
<dbReference type="Pfam" id="PF07833">
    <property type="entry name" value="Cu_amine_oxidN1"/>
    <property type="match status" value="1"/>
</dbReference>
<evidence type="ECO:0000313" key="3">
    <source>
        <dbReference type="EMBL" id="MBB6730106.1"/>
    </source>
</evidence>
<comment type="caution">
    <text evidence="3">The sequence shown here is derived from an EMBL/GenBank/DDBJ whole genome shotgun (WGS) entry which is preliminary data.</text>
</comment>
<keyword evidence="4" id="KW-1185">Reference proteome</keyword>
<name>A0A7X0SHR5_9BACL</name>
<accession>A0A7X0SHR5</accession>
<evidence type="ECO:0000313" key="4">
    <source>
        <dbReference type="Proteomes" id="UP000564644"/>
    </source>
</evidence>
<feature type="signal peptide" evidence="1">
    <location>
        <begin position="1"/>
        <end position="23"/>
    </location>
</feature>
<sequence length="391" mass="42656">MKKVAMLTAAAMLFAGMAGTASAAGKAQPIQVELNGAAVTFDVPPTTIGNTTFVEFRSLFAQLGYQVNYDAKTKKIDAKSDEHEIQMTLGGDVAFVDGKTVPIDGQLKTSNGRTVVGVRFIAMLSGKKVDWIAASSTVRITDSGPTAEQAAAVYSFLDKSEAAKDADSYMALVAEDSPLRDTIEQYLPEQLKEGTTKTEYLDKQIVSYSPTEVILDTKEHTVWESGKYYFPNTTDMEYTLHPNASGDWVLYDLGIYDIVYDDPDALLTKAADVPDADKQAIDDLLKAQNDAINAEDMDKLTATYEPFDGLDDAMEQVKAAFDQADVNYEIEKTAVVDYGSGGNSAVVVQSKILTVKGSDAKFRIIQGDDLVKKDGKWLFGQNEYVLKQEQL</sequence>
<dbReference type="InterPro" id="IPR012854">
    <property type="entry name" value="Cu_amine_oxidase-like_N"/>
</dbReference>
<dbReference type="Gene3D" id="3.30.457.10">
    <property type="entry name" value="Copper amine oxidase-like, N-terminal domain"/>
    <property type="match status" value="1"/>
</dbReference>
<protein>
    <submittedName>
        <fullName evidence="3">Copper amine oxidase N-terminal domain-containing protein</fullName>
    </submittedName>
</protein>
<dbReference type="InterPro" id="IPR036582">
    <property type="entry name" value="Mao_N_sf"/>
</dbReference>